<dbReference type="Proteomes" id="UP001549320">
    <property type="component" value="Unassembled WGS sequence"/>
</dbReference>
<dbReference type="SMART" id="SM00304">
    <property type="entry name" value="HAMP"/>
    <property type="match status" value="1"/>
</dbReference>
<feature type="transmembrane region" description="Helical" evidence="11">
    <location>
        <begin position="147"/>
        <end position="166"/>
    </location>
</feature>
<dbReference type="PRINTS" id="PR00344">
    <property type="entry name" value="BCTRLSENSOR"/>
</dbReference>
<sequence>MALCFSAVVVSILAGTLSVYYVEIVGTVSQRLDDYALRSGKWLLNVYNQRGEKGLTDEIQRLVSDGIDSQDEIIIYQSRQGSVWAGNAVADLTHLQPTTDLQDLPFEQESRRFIGRVQIHDLGQDRFLIAGGDAQALVEIRHHYMKATGFAIGLAVVLSLLGALAFRRLMDKRASDIRRAIRHAGQGNLRFRIPMNRKSDEFTLLEEDINQMLEQLEQLVHGIRHVSHMVAHNLRTPLNRTLHHVHAAMHSAEALRPALLEKAQTELDQLQRLFTKMLLLAEVEAGVGQQDFLRLDLKEVLQEVLEYYEPLFKDREVSLHLNAKPGCHVRGDTHMLANALSNLFDNFLKYGVSDSSESQQRLDIRLDVQADVVQLSLRDFGNGVSEGMLHRLAEHFVRDPQHQQLPGHGLGLASVKAIVRLHHGEIRWQHGNPGLETRIRLPWAPPVT</sequence>
<dbReference type="EMBL" id="JBEPSH010000002">
    <property type="protein sequence ID" value="MET4576252.1"/>
    <property type="molecule type" value="Genomic_DNA"/>
</dbReference>
<gene>
    <name evidence="14" type="ORF">ABIE13_001352</name>
</gene>
<keyword evidence="15" id="KW-1185">Reference proteome</keyword>
<dbReference type="Pfam" id="PF02518">
    <property type="entry name" value="HATPase_c"/>
    <property type="match status" value="1"/>
</dbReference>
<protein>
    <recommendedName>
        <fullName evidence="3">histidine kinase</fullName>
        <ecNumber evidence="3">2.7.13.3</ecNumber>
    </recommendedName>
</protein>
<dbReference type="Pfam" id="PF00672">
    <property type="entry name" value="HAMP"/>
    <property type="match status" value="1"/>
</dbReference>
<dbReference type="SUPFAM" id="SSF47384">
    <property type="entry name" value="Homodimeric domain of signal transducing histidine kinase"/>
    <property type="match status" value="1"/>
</dbReference>
<comment type="subcellular location">
    <subcellularLocation>
        <location evidence="2">Membrane</location>
    </subcellularLocation>
</comment>
<dbReference type="CDD" id="cd06225">
    <property type="entry name" value="HAMP"/>
    <property type="match status" value="1"/>
</dbReference>
<keyword evidence="5" id="KW-0808">Transferase</keyword>
<evidence type="ECO:0000256" key="1">
    <source>
        <dbReference type="ARBA" id="ARBA00000085"/>
    </source>
</evidence>
<dbReference type="Gene3D" id="1.10.287.130">
    <property type="match status" value="1"/>
</dbReference>
<evidence type="ECO:0000256" key="5">
    <source>
        <dbReference type="ARBA" id="ARBA00022679"/>
    </source>
</evidence>
<evidence type="ECO:0000256" key="7">
    <source>
        <dbReference type="ARBA" id="ARBA00022777"/>
    </source>
</evidence>
<dbReference type="SMART" id="SM00387">
    <property type="entry name" value="HATPase_c"/>
    <property type="match status" value="1"/>
</dbReference>
<dbReference type="SUPFAM" id="SSF55874">
    <property type="entry name" value="ATPase domain of HSP90 chaperone/DNA topoisomerase II/histidine kinase"/>
    <property type="match status" value="1"/>
</dbReference>
<dbReference type="InterPro" id="IPR004358">
    <property type="entry name" value="Sig_transdc_His_kin-like_C"/>
</dbReference>
<name>A0ABV2Q6N0_9BURK</name>
<keyword evidence="6 11" id="KW-0812">Transmembrane</keyword>
<dbReference type="InterPro" id="IPR003660">
    <property type="entry name" value="HAMP_dom"/>
</dbReference>
<dbReference type="InterPro" id="IPR036097">
    <property type="entry name" value="HisK_dim/P_sf"/>
</dbReference>
<feature type="domain" description="Histidine kinase" evidence="12">
    <location>
        <begin position="229"/>
        <end position="445"/>
    </location>
</feature>
<comment type="caution">
    <text evidence="14">The sequence shown here is derived from an EMBL/GenBank/DDBJ whole genome shotgun (WGS) entry which is preliminary data.</text>
</comment>
<reference evidence="14 15" key="1">
    <citation type="submission" date="2024-06" db="EMBL/GenBank/DDBJ databases">
        <title>Sorghum-associated microbial communities from plants grown in Nebraska, USA.</title>
        <authorList>
            <person name="Schachtman D."/>
        </authorList>
    </citation>
    <scope>NUCLEOTIDE SEQUENCE [LARGE SCALE GENOMIC DNA]</scope>
    <source>
        <strain evidence="14 15">2709</strain>
    </source>
</reference>
<evidence type="ECO:0000256" key="8">
    <source>
        <dbReference type="ARBA" id="ARBA00022989"/>
    </source>
</evidence>
<dbReference type="InterPro" id="IPR005467">
    <property type="entry name" value="His_kinase_dom"/>
</dbReference>
<dbReference type="Gene3D" id="3.30.565.10">
    <property type="entry name" value="Histidine kinase-like ATPase, C-terminal domain"/>
    <property type="match status" value="1"/>
</dbReference>
<accession>A0ABV2Q6N0</accession>
<evidence type="ECO:0000256" key="4">
    <source>
        <dbReference type="ARBA" id="ARBA00022553"/>
    </source>
</evidence>
<proteinExistence type="predicted"/>
<keyword evidence="10 11" id="KW-0472">Membrane</keyword>
<dbReference type="PROSITE" id="PS50109">
    <property type="entry name" value="HIS_KIN"/>
    <property type="match status" value="1"/>
</dbReference>
<keyword evidence="7 14" id="KW-0418">Kinase</keyword>
<dbReference type="InterPro" id="IPR050428">
    <property type="entry name" value="TCS_sensor_his_kinase"/>
</dbReference>
<evidence type="ECO:0000259" key="13">
    <source>
        <dbReference type="PROSITE" id="PS50885"/>
    </source>
</evidence>
<evidence type="ECO:0000313" key="15">
    <source>
        <dbReference type="Proteomes" id="UP001549320"/>
    </source>
</evidence>
<dbReference type="InterPro" id="IPR036890">
    <property type="entry name" value="HATPase_C_sf"/>
</dbReference>
<dbReference type="EC" id="2.7.13.3" evidence="3"/>
<evidence type="ECO:0000259" key="12">
    <source>
        <dbReference type="PROSITE" id="PS50109"/>
    </source>
</evidence>
<keyword evidence="8 11" id="KW-1133">Transmembrane helix</keyword>
<dbReference type="RefSeq" id="WP_354442233.1">
    <property type="nucleotide sequence ID" value="NZ_JBEPSH010000002.1"/>
</dbReference>
<evidence type="ECO:0000256" key="11">
    <source>
        <dbReference type="SAM" id="Phobius"/>
    </source>
</evidence>
<dbReference type="InterPro" id="IPR003594">
    <property type="entry name" value="HATPase_dom"/>
</dbReference>
<evidence type="ECO:0000313" key="14">
    <source>
        <dbReference type="EMBL" id="MET4576252.1"/>
    </source>
</evidence>
<comment type="catalytic activity">
    <reaction evidence="1">
        <text>ATP + protein L-histidine = ADP + protein N-phospho-L-histidine.</text>
        <dbReference type="EC" id="2.7.13.3"/>
    </reaction>
</comment>
<keyword evidence="9" id="KW-0902">Two-component regulatory system</keyword>
<dbReference type="GO" id="GO:0016301">
    <property type="term" value="F:kinase activity"/>
    <property type="evidence" value="ECO:0007669"/>
    <property type="project" value="UniProtKB-KW"/>
</dbReference>
<organism evidence="14 15">
    <name type="scientific">Ottowia thiooxydans</name>
    <dbReference type="NCBI Taxonomy" id="219182"/>
    <lineage>
        <taxon>Bacteria</taxon>
        <taxon>Pseudomonadati</taxon>
        <taxon>Pseudomonadota</taxon>
        <taxon>Betaproteobacteria</taxon>
        <taxon>Burkholderiales</taxon>
        <taxon>Comamonadaceae</taxon>
        <taxon>Ottowia</taxon>
    </lineage>
</organism>
<evidence type="ECO:0000256" key="9">
    <source>
        <dbReference type="ARBA" id="ARBA00023012"/>
    </source>
</evidence>
<feature type="domain" description="HAMP" evidence="13">
    <location>
        <begin position="168"/>
        <end position="221"/>
    </location>
</feature>
<evidence type="ECO:0000256" key="3">
    <source>
        <dbReference type="ARBA" id="ARBA00012438"/>
    </source>
</evidence>
<keyword evidence="4" id="KW-0597">Phosphoprotein</keyword>
<dbReference type="PROSITE" id="PS50885">
    <property type="entry name" value="HAMP"/>
    <property type="match status" value="1"/>
</dbReference>
<evidence type="ECO:0000256" key="10">
    <source>
        <dbReference type="ARBA" id="ARBA00023136"/>
    </source>
</evidence>
<evidence type="ECO:0000256" key="2">
    <source>
        <dbReference type="ARBA" id="ARBA00004370"/>
    </source>
</evidence>
<dbReference type="PANTHER" id="PTHR45436:SF8">
    <property type="entry name" value="HISTIDINE KINASE"/>
    <property type="match status" value="1"/>
</dbReference>
<evidence type="ECO:0000256" key="6">
    <source>
        <dbReference type="ARBA" id="ARBA00022692"/>
    </source>
</evidence>
<dbReference type="Gene3D" id="6.10.340.10">
    <property type="match status" value="1"/>
</dbReference>
<dbReference type="PANTHER" id="PTHR45436">
    <property type="entry name" value="SENSOR HISTIDINE KINASE YKOH"/>
    <property type="match status" value="1"/>
</dbReference>